<dbReference type="PANTHER" id="PTHR35525:SF3">
    <property type="entry name" value="BLL6575 PROTEIN"/>
    <property type="match status" value="1"/>
</dbReference>
<dbReference type="InterPro" id="IPR023286">
    <property type="entry name" value="ABATE_dom_sf"/>
</dbReference>
<gene>
    <name evidence="2" type="ORF">VSH64_39680</name>
</gene>
<dbReference type="SUPFAM" id="SSF160904">
    <property type="entry name" value="Jann2411-like"/>
    <property type="match status" value="1"/>
</dbReference>
<keyword evidence="3" id="KW-1185">Reference proteome</keyword>
<feature type="domain" description="Zinc finger CGNR" evidence="1">
    <location>
        <begin position="135"/>
        <end position="176"/>
    </location>
</feature>
<dbReference type="Pfam" id="PF07336">
    <property type="entry name" value="ABATE"/>
    <property type="match status" value="1"/>
</dbReference>
<dbReference type="Pfam" id="PF11706">
    <property type="entry name" value="zf-CGNR"/>
    <property type="match status" value="1"/>
</dbReference>
<dbReference type="EMBL" id="CP142149">
    <property type="protein sequence ID" value="WSE28887.1"/>
    <property type="molecule type" value="Genomic_DNA"/>
</dbReference>
<evidence type="ECO:0000259" key="1">
    <source>
        <dbReference type="Pfam" id="PF11706"/>
    </source>
</evidence>
<dbReference type="PANTHER" id="PTHR35525">
    <property type="entry name" value="BLL6575 PROTEIN"/>
    <property type="match status" value="1"/>
</dbReference>
<organism evidence="2 3">
    <name type="scientific">Amycolatopsis rhabdoformis</name>
    <dbReference type="NCBI Taxonomy" id="1448059"/>
    <lineage>
        <taxon>Bacteria</taxon>
        <taxon>Bacillati</taxon>
        <taxon>Actinomycetota</taxon>
        <taxon>Actinomycetes</taxon>
        <taxon>Pseudonocardiales</taxon>
        <taxon>Pseudonocardiaceae</taxon>
        <taxon>Amycolatopsis</taxon>
    </lineage>
</organism>
<evidence type="ECO:0000313" key="2">
    <source>
        <dbReference type="EMBL" id="WSE28887.1"/>
    </source>
</evidence>
<dbReference type="InterPro" id="IPR010852">
    <property type="entry name" value="ABATE"/>
</dbReference>
<dbReference type="Gene3D" id="1.10.3300.10">
    <property type="entry name" value="Jann2411-like domain"/>
    <property type="match status" value="1"/>
</dbReference>
<protein>
    <submittedName>
        <fullName evidence="2">CGNR zinc finger domain-containing protein</fullName>
    </submittedName>
</protein>
<dbReference type="Proteomes" id="UP001330812">
    <property type="component" value="Chromosome"/>
</dbReference>
<dbReference type="InterPro" id="IPR021005">
    <property type="entry name" value="Znf_CGNR"/>
</dbReference>
<accession>A0ABZ1I3D4</accession>
<name>A0ABZ1I3D4_9PSEU</name>
<evidence type="ECO:0000313" key="3">
    <source>
        <dbReference type="Proteomes" id="UP001330812"/>
    </source>
</evidence>
<reference evidence="2 3" key="1">
    <citation type="journal article" date="2015" name="Int. J. Syst. Evol. Microbiol.">
        <title>Amycolatopsis rhabdoformis sp. nov., an actinomycete isolated from a tropical forest soil.</title>
        <authorList>
            <person name="Souza W.R."/>
            <person name="Silva R.E."/>
            <person name="Goodfellow M."/>
            <person name="Busarakam K."/>
            <person name="Figueiro F.S."/>
            <person name="Ferreira D."/>
            <person name="Rodrigues-Filho E."/>
            <person name="Moraes L.A.B."/>
            <person name="Zucchi T.D."/>
        </authorList>
    </citation>
    <scope>NUCLEOTIDE SEQUENCE [LARGE SCALE GENOMIC DNA]</scope>
    <source>
        <strain evidence="2 3">NCIMB 14900</strain>
    </source>
</reference>
<proteinExistence type="predicted"/>
<sequence length="179" mass="19708">MEWAFDGGRPCLDLVNTLRNRYAPEGVEMLTSPEKLAEWLSLAGLTDGQVPVTEEDLENAKWLREAVNRLVTTQPARPDVDLVNKTADEPLPNAHLHLAGGELRRTAPTPRNPVAAALARIATDVVELVTSPVDVRVCAAEDCGLRFADASPRRTRQWCSMSRCGNRAKARAHYARTRG</sequence>
<dbReference type="RefSeq" id="WP_326567881.1">
    <property type="nucleotide sequence ID" value="NZ_CP142149.1"/>
</dbReference>